<evidence type="ECO:0000256" key="5">
    <source>
        <dbReference type="ARBA" id="ARBA00022824"/>
    </source>
</evidence>
<evidence type="ECO:0000313" key="15">
    <source>
        <dbReference type="Proteomes" id="UP000532437"/>
    </source>
</evidence>
<dbReference type="EMBL" id="VZRG01003471">
    <property type="protein sequence ID" value="NWT60865.1"/>
    <property type="molecule type" value="Genomic_DNA"/>
</dbReference>
<keyword evidence="15" id="KW-1185">Reference proteome</keyword>
<evidence type="ECO:0000256" key="13">
    <source>
        <dbReference type="RuleBase" id="RU368045"/>
    </source>
</evidence>
<accession>A0A7K5Q0S1</accession>
<keyword evidence="9 12" id="KW-0503">Monooxygenase</keyword>
<dbReference type="PANTHER" id="PTHR24289:SF21">
    <property type="entry name" value="CYTOCHROME P450 1A"/>
    <property type="match status" value="1"/>
</dbReference>
<protein>
    <recommendedName>
        <fullName evidence="13">Cytochrome P450 1A</fullName>
        <ecNumber evidence="13">1.14.14.1</ecNumber>
    </recommendedName>
</protein>
<dbReference type="InterPro" id="IPR036396">
    <property type="entry name" value="Cyt_P450_sf"/>
</dbReference>
<evidence type="ECO:0000256" key="2">
    <source>
        <dbReference type="ARBA" id="ARBA00010617"/>
    </source>
</evidence>
<keyword evidence="8 11" id="KW-0408">Iron</keyword>
<keyword evidence="7 12" id="KW-0560">Oxidoreductase</keyword>
<dbReference type="EC" id="1.14.14.1" evidence="13"/>
<dbReference type="GO" id="GO:0004508">
    <property type="term" value="F:steroid 17-alpha-monooxygenase activity"/>
    <property type="evidence" value="ECO:0007669"/>
    <property type="project" value="TreeGrafter"/>
</dbReference>
<feature type="non-terminal residue" evidence="14">
    <location>
        <position position="339"/>
    </location>
</feature>
<evidence type="ECO:0000256" key="12">
    <source>
        <dbReference type="RuleBase" id="RU000461"/>
    </source>
</evidence>
<dbReference type="PANTHER" id="PTHR24289">
    <property type="entry name" value="STEROID 17-ALPHA-HYDROXYLASE/17,20 LYASE"/>
    <property type="match status" value="1"/>
</dbReference>
<dbReference type="Gene3D" id="1.10.630.10">
    <property type="entry name" value="Cytochrome P450"/>
    <property type="match status" value="2"/>
</dbReference>
<evidence type="ECO:0000256" key="1">
    <source>
        <dbReference type="ARBA" id="ARBA00001971"/>
    </source>
</evidence>
<evidence type="ECO:0000313" key="14">
    <source>
        <dbReference type="EMBL" id="NWT60865.1"/>
    </source>
</evidence>
<reference evidence="14 15" key="1">
    <citation type="submission" date="2019-09" db="EMBL/GenBank/DDBJ databases">
        <title>Bird 10,000 Genomes (B10K) Project - Family phase.</title>
        <authorList>
            <person name="Zhang G."/>
        </authorList>
    </citation>
    <scope>NUCLEOTIDE SEQUENCE [LARGE SCALE GENOMIC DNA]</scope>
    <source>
        <strain evidence="14">B10K-DU-002-60</strain>
        <tissue evidence="14">Muscle</tissue>
    </source>
</reference>
<dbReference type="SUPFAM" id="SSF48264">
    <property type="entry name" value="Cytochrome P450"/>
    <property type="match status" value="1"/>
</dbReference>
<evidence type="ECO:0000256" key="11">
    <source>
        <dbReference type="PIRSR" id="PIRSR602401-1"/>
    </source>
</evidence>
<feature type="non-terminal residue" evidence="14">
    <location>
        <position position="1"/>
    </location>
</feature>
<sequence>ALKSFSVAPSPTSSCSCLLEEHVSKEAEYLVSKFLQLMEQEKRFDLSQYVVVSVANVICAMCFGKRYEHEDQELLSLVNSTQEFTEVTAAGNPADFIPVLRYLPSRSMKLFLDFNRYFLSFLQKRVKEHYDTYDKNNIRDITDSLIELCLDKTLGTNTAMQIPKEKIVNLVNDHQTIGRERRPRLSDRGTLPYTEAFILEMFRHSSFVPFTIPHSTTKDTVLNGYYIPKDRCVFINQWQVNHDEKFWKDPETFRPERFLSADGTKVNKEDGEKVLLFGLGKRRCIGENIARGQLFLFLATLLQQLEFSVCQGSRVDMTPLYGLSLKHKRCEHFQVRQRF</sequence>
<dbReference type="PROSITE" id="PS00086">
    <property type="entry name" value="CYTOCHROME_P450"/>
    <property type="match status" value="1"/>
</dbReference>
<evidence type="ECO:0000256" key="9">
    <source>
        <dbReference type="ARBA" id="ARBA00023033"/>
    </source>
</evidence>
<dbReference type="AlphaFoldDB" id="A0A7K5Q0S1"/>
<dbReference type="Proteomes" id="UP000532437">
    <property type="component" value="Unassembled WGS sequence"/>
</dbReference>
<name>A0A7K5Q0S1_9CORV</name>
<organism evidence="14 15">
    <name type="scientific">Erythrocercus mccallii</name>
    <dbReference type="NCBI Taxonomy" id="107208"/>
    <lineage>
        <taxon>Eukaryota</taxon>
        <taxon>Metazoa</taxon>
        <taxon>Chordata</taxon>
        <taxon>Craniata</taxon>
        <taxon>Vertebrata</taxon>
        <taxon>Euteleostomi</taxon>
        <taxon>Archelosauria</taxon>
        <taxon>Archosauria</taxon>
        <taxon>Dinosauria</taxon>
        <taxon>Saurischia</taxon>
        <taxon>Theropoda</taxon>
        <taxon>Coelurosauria</taxon>
        <taxon>Aves</taxon>
        <taxon>Neognathae</taxon>
        <taxon>Neoaves</taxon>
        <taxon>Telluraves</taxon>
        <taxon>Australaves</taxon>
        <taxon>Passeriformes</taxon>
        <taxon>Corvoidea</taxon>
        <taxon>Dicruridae</taxon>
        <taxon>Erythrocercus</taxon>
    </lineage>
</organism>
<keyword evidence="4 11" id="KW-0479">Metal-binding</keyword>
<comment type="cofactor">
    <cofactor evidence="1 11 13">
        <name>heme</name>
        <dbReference type="ChEBI" id="CHEBI:30413"/>
    </cofactor>
</comment>
<dbReference type="InterPro" id="IPR017972">
    <property type="entry name" value="Cyt_P450_CS"/>
</dbReference>
<evidence type="ECO:0000256" key="8">
    <source>
        <dbReference type="ARBA" id="ARBA00023004"/>
    </source>
</evidence>
<dbReference type="InterPro" id="IPR002401">
    <property type="entry name" value="Cyt_P450_E_grp-I"/>
</dbReference>
<evidence type="ECO:0000256" key="10">
    <source>
        <dbReference type="ARBA" id="ARBA00023136"/>
    </source>
</evidence>
<comment type="function">
    <text evidence="13">Cytochromes P450 are a group of heme-thiolate monooxygenases. They oxidize a variety of structurally unrelated compounds, including steroids, fatty acids, and xenobiotics.</text>
</comment>
<evidence type="ECO:0000256" key="6">
    <source>
        <dbReference type="ARBA" id="ARBA00022848"/>
    </source>
</evidence>
<evidence type="ECO:0000256" key="3">
    <source>
        <dbReference type="ARBA" id="ARBA00022617"/>
    </source>
</evidence>
<keyword evidence="6 13" id="KW-0492">Microsome</keyword>
<dbReference type="Pfam" id="PF00067">
    <property type="entry name" value="p450"/>
    <property type="match status" value="2"/>
</dbReference>
<keyword evidence="5 13" id="KW-0256">Endoplasmic reticulum</keyword>
<keyword evidence="10" id="KW-0472">Membrane</keyword>
<dbReference type="GO" id="GO:0042446">
    <property type="term" value="P:hormone biosynthetic process"/>
    <property type="evidence" value="ECO:0007669"/>
    <property type="project" value="TreeGrafter"/>
</dbReference>
<dbReference type="InterPro" id="IPR001128">
    <property type="entry name" value="Cyt_P450"/>
</dbReference>
<feature type="binding site" description="axial binding residue" evidence="11">
    <location>
        <position position="284"/>
    </location>
    <ligand>
        <name>heme</name>
        <dbReference type="ChEBI" id="CHEBI:30413"/>
    </ligand>
    <ligandPart>
        <name>Fe</name>
        <dbReference type="ChEBI" id="CHEBI:18248"/>
    </ligandPart>
</feature>
<keyword evidence="3 11" id="KW-0349">Heme</keyword>
<dbReference type="GO" id="GO:0020037">
    <property type="term" value="F:heme binding"/>
    <property type="evidence" value="ECO:0007669"/>
    <property type="project" value="UniProtKB-UniRule"/>
</dbReference>
<gene>
    <name evidence="14" type="primary">Cyp1a5</name>
    <name evidence="14" type="ORF">ERYMCC_R05275</name>
</gene>
<proteinExistence type="inferred from homology"/>
<dbReference type="GO" id="GO:0005506">
    <property type="term" value="F:iron ion binding"/>
    <property type="evidence" value="ECO:0007669"/>
    <property type="project" value="UniProtKB-UniRule"/>
</dbReference>
<dbReference type="GO" id="GO:0005789">
    <property type="term" value="C:endoplasmic reticulum membrane"/>
    <property type="evidence" value="ECO:0007669"/>
    <property type="project" value="UniProtKB-SubCell"/>
</dbReference>
<evidence type="ECO:0000256" key="4">
    <source>
        <dbReference type="ARBA" id="ARBA00022723"/>
    </source>
</evidence>
<comment type="similarity">
    <text evidence="2 12">Belongs to the cytochrome P450 family.</text>
</comment>
<dbReference type="PRINTS" id="PR01683">
    <property type="entry name" value="EP450ICYP1A"/>
</dbReference>
<dbReference type="PRINTS" id="PR00463">
    <property type="entry name" value="EP450I"/>
</dbReference>
<comment type="subcellular location">
    <subcellularLocation>
        <location evidence="13">Endoplasmic reticulum membrane</location>
        <topology evidence="13">Peripheral membrane protein</topology>
    </subcellularLocation>
    <subcellularLocation>
        <location evidence="13">Microsome membrane</location>
        <topology evidence="13">Peripheral membrane protein</topology>
    </subcellularLocation>
</comment>
<dbReference type="GO" id="GO:0042448">
    <property type="term" value="P:progesterone metabolic process"/>
    <property type="evidence" value="ECO:0007669"/>
    <property type="project" value="TreeGrafter"/>
</dbReference>
<comment type="caution">
    <text evidence="14">The sequence shown here is derived from an EMBL/GenBank/DDBJ whole genome shotgun (WGS) entry which is preliminary data.</text>
</comment>
<evidence type="ECO:0000256" key="7">
    <source>
        <dbReference type="ARBA" id="ARBA00023002"/>
    </source>
</evidence>
<dbReference type="InterPro" id="IPR008066">
    <property type="entry name" value="Cyt_P450_E_grp-I_CYP1"/>
</dbReference>